<evidence type="ECO:0000313" key="1">
    <source>
        <dbReference type="EMBL" id="VDI62354.1"/>
    </source>
</evidence>
<dbReference type="PANTHER" id="PTHR46601">
    <property type="entry name" value="ULP_PROTEASE DOMAIN-CONTAINING PROTEIN"/>
    <property type="match status" value="1"/>
</dbReference>
<dbReference type="Proteomes" id="UP000596742">
    <property type="component" value="Unassembled WGS sequence"/>
</dbReference>
<sequence length="164" mass="18205">MHLKETRSLDIIKQVQCCDGCAGQYRSCLPFCDISYSMQDYGFVTERIFYGSRHGKDPSDGAGAVVKSAARRAITSRMEVINNAEQLASFAKETLTRDDGADGHTHRKRTIIYGPSSDIERNRPNRISSTVTGIRKSSLCQISRTTTENSSPAPELLLCTMQIH</sequence>
<accession>A0A8B6GD72</accession>
<organism evidence="1 2">
    <name type="scientific">Mytilus galloprovincialis</name>
    <name type="common">Mediterranean mussel</name>
    <dbReference type="NCBI Taxonomy" id="29158"/>
    <lineage>
        <taxon>Eukaryota</taxon>
        <taxon>Metazoa</taxon>
        <taxon>Spiralia</taxon>
        <taxon>Lophotrochozoa</taxon>
        <taxon>Mollusca</taxon>
        <taxon>Bivalvia</taxon>
        <taxon>Autobranchia</taxon>
        <taxon>Pteriomorphia</taxon>
        <taxon>Mytilida</taxon>
        <taxon>Mytiloidea</taxon>
        <taxon>Mytilidae</taxon>
        <taxon>Mytilinae</taxon>
        <taxon>Mytilus</taxon>
    </lineage>
</organism>
<reference evidence="1" key="1">
    <citation type="submission" date="2018-11" db="EMBL/GenBank/DDBJ databases">
        <authorList>
            <person name="Alioto T."/>
            <person name="Alioto T."/>
        </authorList>
    </citation>
    <scope>NUCLEOTIDE SEQUENCE</scope>
</reference>
<dbReference type="AlphaFoldDB" id="A0A8B6GD72"/>
<evidence type="ECO:0000313" key="2">
    <source>
        <dbReference type="Proteomes" id="UP000596742"/>
    </source>
</evidence>
<comment type="caution">
    <text evidence="1">The sequence shown here is derived from an EMBL/GenBank/DDBJ whole genome shotgun (WGS) entry which is preliminary data.</text>
</comment>
<name>A0A8B6GD72_MYTGA</name>
<dbReference type="EMBL" id="UYJE01008243">
    <property type="protein sequence ID" value="VDI62354.1"/>
    <property type="molecule type" value="Genomic_DNA"/>
</dbReference>
<protein>
    <submittedName>
        <fullName evidence="1">Uncharacterized protein</fullName>
    </submittedName>
</protein>
<gene>
    <name evidence="1" type="ORF">MGAL_10B022575</name>
</gene>
<proteinExistence type="predicted"/>
<dbReference type="OrthoDB" id="10065669at2759"/>
<dbReference type="PANTHER" id="PTHR46601:SF1">
    <property type="entry name" value="ADF-H DOMAIN-CONTAINING PROTEIN"/>
    <property type="match status" value="1"/>
</dbReference>
<keyword evidence="2" id="KW-1185">Reference proteome</keyword>